<gene>
    <name evidence="10" type="ORF">Glove_682g32</name>
</gene>
<keyword evidence="6 9" id="KW-0496">Mitochondrion</keyword>
<dbReference type="PANTHER" id="PTHR23100:SF0">
    <property type="entry name" value="ARGININE BIOSYNTHESIS BIFUNCTIONAL PROTEIN ARGJ, MITOCHONDRIAL"/>
    <property type="match status" value="1"/>
</dbReference>
<dbReference type="Gene3D" id="3.10.20.340">
    <property type="entry name" value="ArgJ beta chain, C-terminal domain"/>
    <property type="match status" value="1"/>
</dbReference>
<feature type="binding site" evidence="9">
    <location>
        <position position="460"/>
    </location>
    <ligand>
        <name>substrate</name>
    </ligand>
</feature>
<dbReference type="FunFam" id="3.10.20.340:FF:000002">
    <property type="entry name" value="Arginine biosynthesis bifunctional protein ArgJ, mitochondrial"/>
    <property type="match status" value="1"/>
</dbReference>
<feature type="chain" id="PRO_5023461427" description="Arginine biosynthesis bifunctional protein ArgJ alpha chain" evidence="9">
    <location>
        <begin position="1"/>
        <end position="240"/>
    </location>
</feature>
<keyword evidence="2 9" id="KW-0055">Arginine biosynthesis</keyword>
<feature type="site" description="Involved in the stabilization of negative charge on the oxyanion by the formation of the oxyanion hole" evidence="9">
    <location>
        <position position="162"/>
    </location>
</feature>
<evidence type="ECO:0000256" key="8">
    <source>
        <dbReference type="ARBA" id="ARBA00023315"/>
    </source>
</evidence>
<evidence type="ECO:0000256" key="4">
    <source>
        <dbReference type="ARBA" id="ARBA00022679"/>
    </source>
</evidence>
<dbReference type="Proteomes" id="UP000266861">
    <property type="component" value="Unassembled WGS sequence"/>
</dbReference>
<dbReference type="EC" id="2.3.1.1" evidence="9"/>
<keyword evidence="5 9" id="KW-0068">Autocatalytic cleavage</keyword>
<comment type="catalytic activity">
    <reaction evidence="9">
        <text>N(2)-acetyl-L-ornithine + L-glutamate = N-acetyl-L-glutamate + L-ornithine</text>
        <dbReference type="Rhea" id="RHEA:15349"/>
        <dbReference type="ChEBI" id="CHEBI:29985"/>
        <dbReference type="ChEBI" id="CHEBI:44337"/>
        <dbReference type="ChEBI" id="CHEBI:46911"/>
        <dbReference type="ChEBI" id="CHEBI:57805"/>
        <dbReference type="EC" id="2.3.1.35"/>
    </reaction>
</comment>
<comment type="subcellular location">
    <subcellularLocation>
        <location evidence="9">Mitochondrion matrix</location>
    </subcellularLocation>
</comment>
<evidence type="ECO:0000256" key="9">
    <source>
        <dbReference type="HAMAP-Rule" id="MF_03124"/>
    </source>
</evidence>
<dbReference type="FunFam" id="3.60.70.12:FF:000001">
    <property type="entry name" value="Arginine biosynthesis bifunctional protein ArgJ, chloroplastic"/>
    <property type="match status" value="1"/>
</dbReference>
<name>A0A397G619_9GLOM</name>
<comment type="pathway">
    <text evidence="9">Amino-acid biosynthesis; L-arginine biosynthesis; L-ornithine and N-acetyl-L-glutamate from L-glutamate and N(2)-acetyl-L-ornithine (cyclic): step 1/1.</text>
</comment>
<feature type="chain" id="PRO_5023461428" description="Arginine biosynthesis bifunctional protein ArgJ beta chain" evidence="9">
    <location>
        <begin position="241"/>
        <end position="465"/>
    </location>
</feature>
<dbReference type="CDD" id="cd02152">
    <property type="entry name" value="OAT"/>
    <property type="match status" value="1"/>
</dbReference>
<dbReference type="AlphaFoldDB" id="A0A397G619"/>
<comment type="function">
    <text evidence="9">Catalyzes two activities which are involved in the cyclic version of arginine biosynthesis: the synthesis of acetylglutamate from glutamate and acetyl-CoA, and of ornithine by transacetylation between acetylornithine and glutamate.</text>
</comment>
<keyword evidence="11" id="KW-1185">Reference proteome</keyword>
<dbReference type="GO" id="GO:0004358">
    <property type="term" value="F:L-glutamate N-acetyltransferase activity, acting on acetyl-L-ornithine as donor"/>
    <property type="evidence" value="ECO:0007669"/>
    <property type="project" value="UniProtKB-UniRule"/>
</dbReference>
<dbReference type="EC" id="2.3.1.35" evidence="9"/>
<dbReference type="GO" id="GO:0006592">
    <property type="term" value="P:ornithine biosynthetic process"/>
    <property type="evidence" value="ECO:0007669"/>
    <property type="project" value="TreeGrafter"/>
</dbReference>
<organism evidence="10 11">
    <name type="scientific">Diversispora epigaea</name>
    <dbReference type="NCBI Taxonomy" id="1348612"/>
    <lineage>
        <taxon>Eukaryota</taxon>
        <taxon>Fungi</taxon>
        <taxon>Fungi incertae sedis</taxon>
        <taxon>Mucoromycota</taxon>
        <taxon>Glomeromycotina</taxon>
        <taxon>Glomeromycetes</taxon>
        <taxon>Diversisporales</taxon>
        <taxon>Diversisporaceae</taxon>
        <taxon>Diversispora</taxon>
    </lineage>
</organism>
<dbReference type="GO" id="GO:0006526">
    <property type="term" value="P:L-arginine biosynthetic process"/>
    <property type="evidence" value="ECO:0007669"/>
    <property type="project" value="UniProtKB-UniRule"/>
</dbReference>
<feature type="site" description="Involved in the stabilization of negative charge on the oxyanion by the formation of the oxyanion hole" evidence="9">
    <location>
        <position position="163"/>
    </location>
</feature>
<evidence type="ECO:0000313" key="10">
    <source>
        <dbReference type="EMBL" id="RHZ45294.1"/>
    </source>
</evidence>
<dbReference type="STRING" id="1348612.A0A397G619"/>
<feature type="active site" description="Nucleophile" evidence="9">
    <location>
        <position position="241"/>
    </location>
</feature>
<evidence type="ECO:0000256" key="6">
    <source>
        <dbReference type="ARBA" id="ARBA00023128"/>
    </source>
</evidence>
<evidence type="ECO:0000256" key="5">
    <source>
        <dbReference type="ARBA" id="ARBA00022813"/>
    </source>
</evidence>
<dbReference type="OrthoDB" id="4199794at2759"/>
<sequence>MLHLIKSSKTQQLLFSKFNKMSNLPNPSVSTNIIRTLTNSTAIPENKKHLVPTSGTYPNGFKVTGVHCGVKKNGQKDLALIVSDKPCTAAAVFTTNVFKAAPVLLSREILNKNSGQDIRAIVINSGCANAVTGIKGMENAKKMSDEVSKLTNVETSTLVMSTGVIGQHLPIEKIINGINVAHEKAVNGSHEGWMEVAEAIMTTDFFPKLRSGQFTLPSSGLTYSMAGIAKGAGMIHPNMATLLATIVTDAPISTPALNEALKYAAKRSFNSISVDGDMSTNDTFAILANGAAAATKETIINDVQGQDFLRFRDDLTNFATDLAKLIVRDGEGATKFVTIHVKGVPTFEEAKKVASTIATSALVKTALFGQDANWGRILCAVGYSGVSSIIPNKVSVSFIPNDGSTPLKLLTLGEPENVDEARALEILKMEELEIRVELGIGNEEAKMWTCDFSYDYIKINADYRT</sequence>
<dbReference type="Pfam" id="PF01960">
    <property type="entry name" value="ArgJ"/>
    <property type="match status" value="1"/>
</dbReference>
<comment type="subunit">
    <text evidence="9">Heterodimer of an alpha and a beta chain.</text>
</comment>
<keyword evidence="3 9" id="KW-0028">Amino-acid biosynthesis</keyword>
<feature type="binding site" evidence="9">
    <location>
        <position position="230"/>
    </location>
    <ligand>
        <name>substrate</name>
    </ligand>
</feature>
<keyword evidence="8 9" id="KW-0012">Acyltransferase</keyword>
<protein>
    <recommendedName>
        <fullName evidence="9">Arginine biosynthesis bifunctional protein ArgJ, mitochondrial</fullName>
    </recommendedName>
    <domain>
        <recommendedName>
            <fullName evidence="9">Glutamate N-acetyltransferase</fullName>
            <shortName evidence="9">GAT</shortName>
            <ecNumber evidence="9">2.3.1.35</ecNumber>
        </recommendedName>
        <alternativeName>
            <fullName evidence="9">Ornithine acetyltransferase</fullName>
            <shortName evidence="9">OATase</shortName>
        </alternativeName>
        <alternativeName>
            <fullName evidence="9">Ornithine transacetylase</fullName>
        </alternativeName>
    </domain>
    <domain>
        <recommendedName>
            <fullName evidence="9">Amino-acid acetyltransferase</fullName>
            <ecNumber evidence="9">2.3.1.1</ecNumber>
        </recommendedName>
        <alternativeName>
            <fullName evidence="9">N-acetylglutamate synthase</fullName>
            <shortName evidence="9">AGS</shortName>
        </alternativeName>
    </domain>
    <component>
        <recommendedName>
            <fullName evidence="9">Arginine biosynthesis bifunctional protein ArgJ alpha chain</fullName>
        </recommendedName>
    </component>
    <component>
        <recommendedName>
            <fullName evidence="9">Arginine biosynthesis bifunctional protein ArgJ beta chain</fullName>
        </recommendedName>
    </component>
</protein>
<evidence type="ECO:0000256" key="7">
    <source>
        <dbReference type="ARBA" id="ARBA00023268"/>
    </source>
</evidence>
<comment type="catalytic activity">
    <reaction evidence="9">
        <text>L-glutamate + acetyl-CoA = N-acetyl-L-glutamate + CoA + H(+)</text>
        <dbReference type="Rhea" id="RHEA:24292"/>
        <dbReference type="ChEBI" id="CHEBI:15378"/>
        <dbReference type="ChEBI" id="CHEBI:29985"/>
        <dbReference type="ChEBI" id="CHEBI:44337"/>
        <dbReference type="ChEBI" id="CHEBI:57287"/>
        <dbReference type="ChEBI" id="CHEBI:57288"/>
        <dbReference type="EC" id="2.3.1.1"/>
    </reaction>
</comment>
<dbReference type="Gene3D" id="3.30.2330.10">
    <property type="entry name" value="arginine biosynthesis bifunctional protein suprefamily"/>
    <property type="match status" value="1"/>
</dbReference>
<dbReference type="InterPro" id="IPR042195">
    <property type="entry name" value="ArgJ_beta_C"/>
</dbReference>
<feature type="site" description="Cleavage; by autolysis" evidence="9">
    <location>
        <begin position="240"/>
        <end position="241"/>
    </location>
</feature>
<comment type="pathway">
    <text evidence="9">Amino-acid biosynthesis; L-arginine biosynthesis; N(2)-acetyl-L-ornithine from L-glutamate: step 1/4.</text>
</comment>
<dbReference type="InterPro" id="IPR002813">
    <property type="entry name" value="Arg_biosynth_ArgJ"/>
</dbReference>
<evidence type="ECO:0000256" key="2">
    <source>
        <dbReference type="ARBA" id="ARBA00022571"/>
    </source>
</evidence>
<dbReference type="PANTHER" id="PTHR23100">
    <property type="entry name" value="ARGININE BIOSYNTHESIS BIFUNCTIONAL PROTEIN ARGJ"/>
    <property type="match status" value="1"/>
</dbReference>
<dbReference type="UniPathway" id="UPA00068">
    <property type="reaction ID" value="UER00106"/>
</dbReference>
<reference evidence="10 11" key="1">
    <citation type="submission" date="2018-08" db="EMBL/GenBank/DDBJ databases">
        <title>Genome and evolution of the arbuscular mycorrhizal fungus Diversispora epigaea (formerly Glomus versiforme) and its bacterial endosymbionts.</title>
        <authorList>
            <person name="Sun X."/>
            <person name="Fei Z."/>
            <person name="Harrison M."/>
        </authorList>
    </citation>
    <scope>NUCLEOTIDE SEQUENCE [LARGE SCALE GENOMIC DNA]</scope>
    <source>
        <strain evidence="10 11">IT104</strain>
    </source>
</reference>
<evidence type="ECO:0000256" key="3">
    <source>
        <dbReference type="ARBA" id="ARBA00022605"/>
    </source>
</evidence>
<dbReference type="HAMAP" id="MF_01106">
    <property type="entry name" value="ArgJ"/>
    <property type="match status" value="1"/>
</dbReference>
<feature type="binding site" evidence="9">
    <location>
        <position position="202"/>
    </location>
    <ligand>
        <name>substrate</name>
    </ligand>
</feature>
<accession>A0A397G619</accession>
<dbReference type="EMBL" id="PQFF01000551">
    <property type="protein sequence ID" value="RHZ45294.1"/>
    <property type="molecule type" value="Genomic_DNA"/>
</dbReference>
<dbReference type="SUPFAM" id="SSF56266">
    <property type="entry name" value="DmpA/ArgJ-like"/>
    <property type="match status" value="1"/>
</dbReference>
<feature type="binding site" evidence="9">
    <location>
        <position position="465"/>
    </location>
    <ligand>
        <name>substrate</name>
    </ligand>
</feature>
<feature type="binding site" evidence="9">
    <location>
        <position position="331"/>
    </location>
    <ligand>
        <name>substrate</name>
    </ligand>
</feature>
<keyword evidence="7 9" id="KW-0511">Multifunctional enzyme</keyword>
<dbReference type="GO" id="GO:0004042">
    <property type="term" value="F:L-glutamate N-acetyltransferase activity"/>
    <property type="evidence" value="ECO:0007669"/>
    <property type="project" value="UniProtKB-UniRule"/>
</dbReference>
<evidence type="ECO:0000256" key="1">
    <source>
        <dbReference type="ARBA" id="ARBA00006774"/>
    </source>
</evidence>
<dbReference type="NCBIfam" id="NF003802">
    <property type="entry name" value="PRK05388.1"/>
    <property type="match status" value="1"/>
</dbReference>
<dbReference type="NCBIfam" id="TIGR00120">
    <property type="entry name" value="ArgJ"/>
    <property type="match status" value="1"/>
</dbReference>
<proteinExistence type="inferred from homology"/>
<feature type="binding site" evidence="9">
    <location>
        <position position="241"/>
    </location>
    <ligand>
        <name>substrate</name>
    </ligand>
</feature>
<dbReference type="InterPro" id="IPR016117">
    <property type="entry name" value="ArgJ-like_dom_sf"/>
</dbReference>
<comment type="caution">
    <text evidence="10">The sequence shown here is derived from an EMBL/GenBank/DDBJ whole genome shotgun (WGS) entry which is preliminary data.</text>
</comment>
<dbReference type="Gene3D" id="3.60.70.12">
    <property type="entry name" value="L-amino peptidase D-ALA esterase/amidase"/>
    <property type="match status" value="1"/>
</dbReference>
<evidence type="ECO:0000313" key="11">
    <source>
        <dbReference type="Proteomes" id="UP000266861"/>
    </source>
</evidence>
<keyword evidence="4 9" id="KW-0808">Transferase</keyword>
<dbReference type="GO" id="GO:0005759">
    <property type="term" value="C:mitochondrial matrix"/>
    <property type="evidence" value="ECO:0007669"/>
    <property type="project" value="UniProtKB-SubCell"/>
</dbReference>
<comment type="similarity">
    <text evidence="1 9">Belongs to the ArgJ family.</text>
</comment>
<comment type="PTM">
    <text evidence="9">The alpha and beta chains are autoproteolytically processed from a single precursor protein within the mitochondrion.</text>
</comment>